<dbReference type="EMBL" id="CP002116">
    <property type="protein sequence ID" value="ADK79320.1"/>
    <property type="molecule type" value="Genomic_DNA"/>
</dbReference>
<dbReference type="Proteomes" id="UP000002318">
    <property type="component" value="Chromosome"/>
</dbReference>
<evidence type="ECO:0000313" key="1">
    <source>
        <dbReference type="EMBL" id="ADK79320.1"/>
    </source>
</evidence>
<dbReference type="KEGG" id="ssm:Spirs_0163"/>
<dbReference type="AlphaFoldDB" id="E1R8H6"/>
<keyword evidence="2" id="KW-1185">Reference proteome</keyword>
<dbReference type="eggNOG" id="COG3683">
    <property type="taxonomic scope" value="Bacteria"/>
</dbReference>
<evidence type="ECO:0008006" key="3">
    <source>
        <dbReference type="Google" id="ProtNLM"/>
    </source>
</evidence>
<evidence type="ECO:0000313" key="2">
    <source>
        <dbReference type="Proteomes" id="UP000002318"/>
    </source>
</evidence>
<sequence>MKLEKRHLPLFLFVFTLFIPCTLFAHPHMFIDSKTTLEFDEAGMKGFWVEWLFDQFFTAQILLDYDRNMDKNFSADEISAIEAGAFSNLANYHYFISVTTGEAQVDIKKVSDFRAFMKDDRLGYTFFVPMAIPINNEKKPVQFRISIFDDTFFCDIAWMEKDSVIVRAPGVFSVDWKILRNKNAPIIYDPTGGTARRNGVDYSGTVYPEELYIEVSK</sequence>
<dbReference type="RefSeq" id="WP_013252784.1">
    <property type="nucleotide sequence ID" value="NC_014364.1"/>
</dbReference>
<dbReference type="OrthoDB" id="9812956at2"/>
<reference evidence="1 2" key="1">
    <citation type="journal article" date="2010" name="Stand. Genomic Sci.">
        <title>Complete genome sequence of Spirochaeta smaragdinae type strain (SEBR 4228).</title>
        <authorList>
            <person name="Mavromatis K."/>
            <person name="Yasawong M."/>
            <person name="Chertkov O."/>
            <person name="Lapidus A."/>
            <person name="Lucas S."/>
            <person name="Nolan M."/>
            <person name="Del Rio T.G."/>
            <person name="Tice H."/>
            <person name="Cheng J.F."/>
            <person name="Pitluck S."/>
            <person name="Liolios K."/>
            <person name="Ivanova N."/>
            <person name="Tapia R."/>
            <person name="Han C."/>
            <person name="Bruce D."/>
            <person name="Goodwin L."/>
            <person name="Pati A."/>
            <person name="Chen A."/>
            <person name="Palaniappan K."/>
            <person name="Land M."/>
            <person name="Hauser L."/>
            <person name="Chang Y.J."/>
            <person name="Jeffries C.D."/>
            <person name="Detter J.C."/>
            <person name="Rohde M."/>
            <person name="Brambilla E."/>
            <person name="Spring S."/>
            <person name="Goker M."/>
            <person name="Sikorski J."/>
            <person name="Woyke T."/>
            <person name="Bristow J."/>
            <person name="Eisen J.A."/>
            <person name="Markowitz V."/>
            <person name="Hugenholtz P."/>
            <person name="Klenk H.P."/>
            <person name="Kyrpides N.C."/>
        </authorList>
    </citation>
    <scope>NUCLEOTIDE SEQUENCE [LARGE SCALE GENOMIC DNA]</scope>
    <source>
        <strain evidence="2">DSM 11293 / JCM 15392 / SEBR 4228</strain>
    </source>
</reference>
<proteinExistence type="predicted"/>
<dbReference type="HOGENOM" id="CLU_088941_1_0_12"/>
<accession>E1R8H6</accession>
<gene>
    <name evidence="1" type="ordered locus">Spirs_0163</name>
</gene>
<name>E1R8H6_SEDSS</name>
<dbReference type="Pfam" id="PF06226">
    <property type="entry name" value="DUF1007"/>
    <property type="match status" value="1"/>
</dbReference>
<protein>
    <recommendedName>
        <fullName evidence="3">DUF1007 family protein</fullName>
    </recommendedName>
</protein>
<dbReference type="STRING" id="573413.Spirs_0163"/>
<dbReference type="InterPro" id="IPR010412">
    <property type="entry name" value="DUF1007"/>
</dbReference>
<organism evidence="1 2">
    <name type="scientific">Sediminispirochaeta smaragdinae (strain DSM 11293 / JCM 15392 / SEBR 4228)</name>
    <name type="common">Spirochaeta smaragdinae</name>
    <dbReference type="NCBI Taxonomy" id="573413"/>
    <lineage>
        <taxon>Bacteria</taxon>
        <taxon>Pseudomonadati</taxon>
        <taxon>Spirochaetota</taxon>
        <taxon>Spirochaetia</taxon>
        <taxon>Spirochaetales</taxon>
        <taxon>Spirochaetaceae</taxon>
        <taxon>Sediminispirochaeta</taxon>
    </lineage>
</organism>